<feature type="transmembrane region" description="Helical" evidence="1">
    <location>
        <begin position="106"/>
        <end position="126"/>
    </location>
</feature>
<feature type="transmembrane region" description="Helical" evidence="1">
    <location>
        <begin position="64"/>
        <end position="86"/>
    </location>
</feature>
<gene>
    <name evidence="2" type="ORF">PVL29_019416</name>
</gene>
<evidence type="ECO:0000256" key="1">
    <source>
        <dbReference type="SAM" id="Phobius"/>
    </source>
</evidence>
<proteinExistence type="predicted"/>
<name>A0AA39DFC2_VITRO</name>
<reference evidence="2 3" key="1">
    <citation type="journal article" date="2023" name="BMC Biotechnol.">
        <title>Vitis rotundifolia cv Carlos genome sequencing.</title>
        <authorList>
            <person name="Huff M."/>
            <person name="Hulse-Kemp A."/>
            <person name="Scheffler B."/>
            <person name="Youngblood R."/>
            <person name="Simpson S."/>
            <person name="Babiker E."/>
            <person name="Staton M."/>
        </authorList>
    </citation>
    <scope>NUCLEOTIDE SEQUENCE [LARGE SCALE GENOMIC DNA]</scope>
    <source>
        <tissue evidence="2">Leaf</tissue>
    </source>
</reference>
<evidence type="ECO:0000313" key="3">
    <source>
        <dbReference type="Proteomes" id="UP001168098"/>
    </source>
</evidence>
<evidence type="ECO:0000313" key="2">
    <source>
        <dbReference type="EMBL" id="KAJ9680122.1"/>
    </source>
</evidence>
<keyword evidence="1" id="KW-0472">Membrane</keyword>
<dbReference type="EMBL" id="JARBHA010000015">
    <property type="protein sequence ID" value="KAJ9680122.1"/>
    <property type="molecule type" value="Genomic_DNA"/>
</dbReference>
<dbReference type="Proteomes" id="UP001168098">
    <property type="component" value="Unassembled WGS sequence"/>
</dbReference>
<keyword evidence="3" id="KW-1185">Reference proteome</keyword>
<accession>A0AA39DFC2</accession>
<protein>
    <submittedName>
        <fullName evidence="2">Uncharacterized protein</fullName>
    </submittedName>
</protein>
<organism evidence="2 3">
    <name type="scientific">Vitis rotundifolia</name>
    <name type="common">Muscadine grape</name>
    <dbReference type="NCBI Taxonomy" id="103349"/>
    <lineage>
        <taxon>Eukaryota</taxon>
        <taxon>Viridiplantae</taxon>
        <taxon>Streptophyta</taxon>
        <taxon>Embryophyta</taxon>
        <taxon>Tracheophyta</taxon>
        <taxon>Spermatophyta</taxon>
        <taxon>Magnoliopsida</taxon>
        <taxon>eudicotyledons</taxon>
        <taxon>Gunneridae</taxon>
        <taxon>Pentapetalae</taxon>
        <taxon>rosids</taxon>
        <taxon>Vitales</taxon>
        <taxon>Vitaceae</taxon>
        <taxon>Viteae</taxon>
        <taxon>Vitis</taxon>
    </lineage>
</organism>
<keyword evidence="1" id="KW-1133">Transmembrane helix</keyword>
<sequence>MAANDIKRNVRAYKSFFGNCLSKSFGLCLGVRMARNAITEVIENERAIRDERAKTMKPGSCSRFGVLLSSFIPPGMVAVVAKATVVTTVATTEHELEVLISHLPPSFTNTSCDFLNISFAVLFSLLRLIKKSRGTESFTYCGQFQVVPLN</sequence>
<keyword evidence="1" id="KW-0812">Transmembrane</keyword>
<dbReference type="AlphaFoldDB" id="A0AA39DFC2"/>
<comment type="caution">
    <text evidence="2">The sequence shown here is derived from an EMBL/GenBank/DDBJ whole genome shotgun (WGS) entry which is preliminary data.</text>
</comment>